<evidence type="ECO:0000256" key="3">
    <source>
        <dbReference type="ARBA" id="ARBA00022475"/>
    </source>
</evidence>
<evidence type="ECO:0000256" key="5">
    <source>
        <dbReference type="ARBA" id="ARBA00022989"/>
    </source>
</evidence>
<feature type="transmembrane region" description="Helical" evidence="7">
    <location>
        <begin position="197"/>
        <end position="214"/>
    </location>
</feature>
<keyword evidence="9" id="KW-1185">Reference proteome</keyword>
<dbReference type="GO" id="GO:0019646">
    <property type="term" value="P:aerobic electron transport chain"/>
    <property type="evidence" value="ECO:0007669"/>
    <property type="project" value="TreeGrafter"/>
</dbReference>
<comment type="similarity">
    <text evidence="2">Belongs to the cytochrome ubiquinol oxidase subunit 2 family.</text>
</comment>
<evidence type="ECO:0000256" key="6">
    <source>
        <dbReference type="ARBA" id="ARBA00023136"/>
    </source>
</evidence>
<proteinExistence type="inferred from homology"/>
<evidence type="ECO:0000313" key="8">
    <source>
        <dbReference type="EMBL" id="PTL58812.1"/>
    </source>
</evidence>
<dbReference type="Pfam" id="PF02322">
    <property type="entry name" value="Cyt_bd_oxida_II"/>
    <property type="match status" value="1"/>
</dbReference>
<evidence type="ECO:0000256" key="7">
    <source>
        <dbReference type="SAM" id="Phobius"/>
    </source>
</evidence>
<organism evidence="8 9">
    <name type="scientific">Paraconexibacter algicola</name>
    <dbReference type="NCBI Taxonomy" id="2133960"/>
    <lineage>
        <taxon>Bacteria</taxon>
        <taxon>Bacillati</taxon>
        <taxon>Actinomycetota</taxon>
        <taxon>Thermoleophilia</taxon>
        <taxon>Solirubrobacterales</taxon>
        <taxon>Paraconexibacteraceae</taxon>
        <taxon>Paraconexibacter</taxon>
    </lineage>
</organism>
<dbReference type="EMBL" id="PYYB01000001">
    <property type="protein sequence ID" value="PTL58812.1"/>
    <property type="molecule type" value="Genomic_DNA"/>
</dbReference>
<comment type="subcellular location">
    <subcellularLocation>
        <location evidence="1">Cell membrane</location>
        <topology evidence="1">Multi-pass membrane protein</topology>
    </subcellularLocation>
</comment>
<feature type="transmembrane region" description="Helical" evidence="7">
    <location>
        <begin position="220"/>
        <end position="240"/>
    </location>
</feature>
<keyword evidence="4 7" id="KW-0812">Transmembrane</keyword>
<accession>A0A2T4UHU3</accession>
<dbReference type="AlphaFoldDB" id="A0A2T4UHU3"/>
<name>A0A2T4UHU3_9ACTN</name>
<dbReference type="PANTHER" id="PTHR43141">
    <property type="entry name" value="CYTOCHROME BD2 SUBUNIT II"/>
    <property type="match status" value="1"/>
</dbReference>
<feature type="transmembrane region" description="Helical" evidence="7">
    <location>
        <begin position="293"/>
        <end position="312"/>
    </location>
</feature>
<dbReference type="GO" id="GO:0016682">
    <property type="term" value="F:oxidoreductase activity, acting on diphenols and related substances as donors, oxygen as acceptor"/>
    <property type="evidence" value="ECO:0007669"/>
    <property type="project" value="TreeGrafter"/>
</dbReference>
<dbReference type="Proteomes" id="UP000240739">
    <property type="component" value="Unassembled WGS sequence"/>
</dbReference>
<feature type="transmembrane region" description="Helical" evidence="7">
    <location>
        <begin position="117"/>
        <end position="139"/>
    </location>
</feature>
<evidence type="ECO:0008006" key="10">
    <source>
        <dbReference type="Google" id="ProtNLM"/>
    </source>
</evidence>
<evidence type="ECO:0000313" key="9">
    <source>
        <dbReference type="Proteomes" id="UP000240739"/>
    </source>
</evidence>
<sequence>MTSLETIWLVLVTGIWTLYLVLGGAELGVTMLLRLGSGAARTVNRQAALRAIGPTWQANDVWLICAIGAMFGAFPAWYAGFTEGLYLPLVVLILALIVRHAGIEFADHHSPIGRERWTRAVIACSAVLPVGWGVAWAAAADGSLARGGVDVLSWSAVLAGLALLALCHAMGAALLAHRTSGALAVAATRRLRWAAPLAAVLGVAATVGVAQGAADGVTAGPLAVALLVVAGAALATLTVAGGQGRARVAHHAAGVAVGGLLGALVAALGSRVIAGAGGVDLATSASGGYTLAWMTAITVALLPVLLWVLHLAGRRRSTGPRRGLGEGLFEGLR</sequence>
<feature type="transmembrane region" description="Helical" evidence="7">
    <location>
        <begin position="252"/>
        <end position="273"/>
    </location>
</feature>
<keyword evidence="3" id="KW-1003">Cell membrane</keyword>
<dbReference type="InterPro" id="IPR003317">
    <property type="entry name" value="Cyt-d_oxidase_su2"/>
</dbReference>
<keyword evidence="6 7" id="KW-0472">Membrane</keyword>
<dbReference type="GO" id="GO:0009055">
    <property type="term" value="F:electron transfer activity"/>
    <property type="evidence" value="ECO:0007669"/>
    <property type="project" value="TreeGrafter"/>
</dbReference>
<dbReference type="PANTHER" id="PTHR43141:SF4">
    <property type="entry name" value="CYTOCHROME BD2 SUBUNIT II"/>
    <property type="match status" value="1"/>
</dbReference>
<keyword evidence="5 7" id="KW-1133">Transmembrane helix</keyword>
<dbReference type="RefSeq" id="WP_107567249.1">
    <property type="nucleotide sequence ID" value="NZ_PYYB01000001.1"/>
</dbReference>
<feature type="transmembrane region" description="Helical" evidence="7">
    <location>
        <begin position="85"/>
        <end position="105"/>
    </location>
</feature>
<reference evidence="8 9" key="1">
    <citation type="submission" date="2018-03" db="EMBL/GenBank/DDBJ databases">
        <title>Aquarubrobacter algicola gen. nov., sp. nov., a novel actinobacterium isolated from shallow eutrophic lake during the end of cyanobacterial harmful algal blooms.</title>
        <authorList>
            <person name="Chun S.J."/>
        </authorList>
    </citation>
    <scope>NUCLEOTIDE SEQUENCE [LARGE SCALE GENOMIC DNA]</scope>
    <source>
        <strain evidence="8 9">Seoho-28</strain>
    </source>
</reference>
<evidence type="ECO:0000256" key="4">
    <source>
        <dbReference type="ARBA" id="ARBA00022692"/>
    </source>
</evidence>
<comment type="caution">
    <text evidence="8">The sequence shown here is derived from an EMBL/GenBank/DDBJ whole genome shotgun (WGS) entry which is preliminary data.</text>
</comment>
<feature type="transmembrane region" description="Helical" evidence="7">
    <location>
        <begin position="6"/>
        <end position="25"/>
    </location>
</feature>
<gene>
    <name evidence="8" type="ORF">C7Y72_03670</name>
</gene>
<evidence type="ECO:0000256" key="1">
    <source>
        <dbReference type="ARBA" id="ARBA00004651"/>
    </source>
</evidence>
<dbReference type="GO" id="GO:0070069">
    <property type="term" value="C:cytochrome complex"/>
    <property type="evidence" value="ECO:0007669"/>
    <property type="project" value="TreeGrafter"/>
</dbReference>
<feature type="transmembrane region" description="Helical" evidence="7">
    <location>
        <begin position="151"/>
        <end position="176"/>
    </location>
</feature>
<dbReference type="GO" id="GO:0005886">
    <property type="term" value="C:plasma membrane"/>
    <property type="evidence" value="ECO:0007669"/>
    <property type="project" value="UniProtKB-SubCell"/>
</dbReference>
<evidence type="ECO:0000256" key="2">
    <source>
        <dbReference type="ARBA" id="ARBA00007543"/>
    </source>
</evidence>
<dbReference type="OrthoDB" id="9776710at2"/>
<protein>
    <recommendedName>
        <fullName evidence="10">Cytochrome d ubiquinol oxidase subunit II</fullName>
    </recommendedName>
</protein>